<dbReference type="HOGENOM" id="CLU_147323_2_1_9"/>
<reference evidence="9 10" key="1">
    <citation type="submission" date="2013-02" db="EMBL/GenBank/DDBJ databases">
        <title>Genome sequence of Clostridium saccharoperbutylacetonicum N1-4(HMT).</title>
        <authorList>
            <person name="Poehlein A."/>
            <person name="Daniel R."/>
        </authorList>
    </citation>
    <scope>NUCLEOTIDE SEQUENCE [LARGE SCALE GENOMIC DNA]</scope>
    <source>
        <strain evidence="10">N1-4(HMT)</strain>
    </source>
</reference>
<protein>
    <submittedName>
        <fullName evidence="9">Cellobiose-specific phosphotransferase enzyme IIB component CelA</fullName>
        <ecNumber evidence="9">2.7.1.69</ecNumber>
    </submittedName>
</protein>
<keyword evidence="6" id="KW-0418">Kinase</keyword>
<keyword evidence="10" id="KW-1185">Reference proteome</keyword>
<dbReference type="InterPro" id="IPR036095">
    <property type="entry name" value="PTS_EIIB-like_sf"/>
</dbReference>
<dbReference type="CDD" id="cd05564">
    <property type="entry name" value="PTS_IIB_chitobiose_lichenan"/>
    <property type="match status" value="1"/>
</dbReference>
<dbReference type="InterPro" id="IPR013012">
    <property type="entry name" value="PTS_EIIB_3"/>
</dbReference>
<dbReference type="Gene3D" id="3.40.50.2300">
    <property type="match status" value="1"/>
</dbReference>
<dbReference type="Proteomes" id="UP000011728">
    <property type="component" value="Chromosome"/>
</dbReference>
<keyword evidence="4 9" id="KW-0808">Transferase</keyword>
<evidence type="ECO:0000313" key="9">
    <source>
        <dbReference type="EMBL" id="AGF57026.1"/>
    </source>
</evidence>
<gene>
    <name evidence="9" type="primary">celA3</name>
    <name evidence="9" type="ORF">Cspa_c32650</name>
</gene>
<feature type="modified residue" description="Phosphocysteine; by EIIA" evidence="7">
    <location>
        <position position="8"/>
    </location>
</feature>
<dbReference type="PROSITE" id="PS51100">
    <property type="entry name" value="PTS_EIIB_TYPE_3"/>
    <property type="match status" value="1"/>
</dbReference>
<keyword evidence="5" id="KW-0598">Phosphotransferase system</keyword>
<sequence>MIKIALFCAGGMSTSILVKKIREAADQKKIEVDVEAYPESTLNKRLEEGIDVALLGPQVRFKLSQLKAMCETKGVPIDVINVADYGRMNGEKVLDAALKLVEDNKTKKLEP</sequence>
<dbReference type="GO" id="GO:0016301">
    <property type="term" value="F:kinase activity"/>
    <property type="evidence" value="ECO:0007669"/>
    <property type="project" value="UniProtKB-KW"/>
</dbReference>
<dbReference type="PANTHER" id="PTHR34581">
    <property type="entry name" value="PTS SYSTEM N,N'-DIACETYLCHITOBIOSE-SPECIFIC EIIB COMPONENT"/>
    <property type="match status" value="1"/>
</dbReference>
<dbReference type="RefSeq" id="WP_015393344.1">
    <property type="nucleotide sequence ID" value="NC_020291.1"/>
</dbReference>
<dbReference type="GO" id="GO:0009401">
    <property type="term" value="P:phosphoenolpyruvate-dependent sugar phosphotransferase system"/>
    <property type="evidence" value="ECO:0007669"/>
    <property type="project" value="UniProtKB-KW"/>
</dbReference>
<dbReference type="InterPro" id="IPR051819">
    <property type="entry name" value="PTS_sugar-specific_EIIB"/>
</dbReference>
<dbReference type="PATRIC" id="fig|931276.5.peg.3288"/>
<dbReference type="InterPro" id="IPR003501">
    <property type="entry name" value="PTS_EIIB_2/3"/>
</dbReference>
<dbReference type="GO" id="GO:0008982">
    <property type="term" value="F:protein-N(PI)-phosphohistidine-sugar phosphotransferase activity"/>
    <property type="evidence" value="ECO:0007669"/>
    <property type="project" value="InterPro"/>
</dbReference>
<accession>M1MQK2</accession>
<dbReference type="EC" id="2.7.1.69" evidence="9"/>
<dbReference type="EMBL" id="CP004121">
    <property type="protein sequence ID" value="AGF57026.1"/>
    <property type="molecule type" value="Genomic_DNA"/>
</dbReference>
<evidence type="ECO:0000256" key="7">
    <source>
        <dbReference type="PROSITE-ProRule" id="PRU00423"/>
    </source>
</evidence>
<keyword evidence="1" id="KW-0813">Transport</keyword>
<evidence type="ECO:0000256" key="5">
    <source>
        <dbReference type="ARBA" id="ARBA00022683"/>
    </source>
</evidence>
<dbReference type="SUPFAM" id="SSF52794">
    <property type="entry name" value="PTS system IIB component-like"/>
    <property type="match status" value="1"/>
</dbReference>
<name>M1MQK2_9CLOT</name>
<keyword evidence="3" id="KW-0762">Sugar transport</keyword>
<dbReference type="eggNOG" id="COG1440">
    <property type="taxonomic scope" value="Bacteria"/>
</dbReference>
<dbReference type="Pfam" id="PF02302">
    <property type="entry name" value="PTS_IIB"/>
    <property type="match status" value="1"/>
</dbReference>
<evidence type="ECO:0000256" key="2">
    <source>
        <dbReference type="ARBA" id="ARBA00022553"/>
    </source>
</evidence>
<keyword evidence="2" id="KW-0597">Phosphoprotein</keyword>
<proteinExistence type="predicted"/>
<evidence type="ECO:0000256" key="6">
    <source>
        <dbReference type="ARBA" id="ARBA00022777"/>
    </source>
</evidence>
<feature type="domain" description="PTS EIIB type-3" evidence="8">
    <location>
        <begin position="1"/>
        <end position="107"/>
    </location>
</feature>
<evidence type="ECO:0000256" key="1">
    <source>
        <dbReference type="ARBA" id="ARBA00022448"/>
    </source>
</evidence>
<dbReference type="PANTHER" id="PTHR34581:SF2">
    <property type="entry name" value="PTS SYSTEM N,N'-DIACETYLCHITOBIOSE-SPECIFIC EIIB COMPONENT"/>
    <property type="match status" value="1"/>
</dbReference>
<evidence type="ECO:0000259" key="8">
    <source>
        <dbReference type="PROSITE" id="PS51100"/>
    </source>
</evidence>
<dbReference type="AlphaFoldDB" id="M1MQK2"/>
<evidence type="ECO:0000313" key="10">
    <source>
        <dbReference type="Proteomes" id="UP000011728"/>
    </source>
</evidence>
<evidence type="ECO:0000256" key="4">
    <source>
        <dbReference type="ARBA" id="ARBA00022679"/>
    </source>
</evidence>
<evidence type="ECO:0000256" key="3">
    <source>
        <dbReference type="ARBA" id="ARBA00022597"/>
    </source>
</evidence>
<dbReference type="OrthoDB" id="9808134at2"/>
<organism evidence="9 10">
    <name type="scientific">Clostridium saccharoperbutylacetonicum N1-4(HMT)</name>
    <dbReference type="NCBI Taxonomy" id="931276"/>
    <lineage>
        <taxon>Bacteria</taxon>
        <taxon>Bacillati</taxon>
        <taxon>Bacillota</taxon>
        <taxon>Clostridia</taxon>
        <taxon>Eubacteriales</taxon>
        <taxon>Clostridiaceae</taxon>
        <taxon>Clostridium</taxon>
    </lineage>
</organism>
<dbReference type="KEGG" id="csr:Cspa_c32650"/>